<dbReference type="RefSeq" id="WP_073004520.1">
    <property type="nucleotide sequence ID" value="NZ_FQXD01000001.1"/>
</dbReference>
<reference evidence="5" key="1">
    <citation type="submission" date="2016-11" db="EMBL/GenBank/DDBJ databases">
        <authorList>
            <person name="Varghese N."/>
            <person name="Submissions S."/>
        </authorList>
    </citation>
    <scope>NUCLEOTIDE SEQUENCE [LARGE SCALE GENOMIC DNA]</scope>
    <source>
        <strain evidence="5">CGMCC 1.6496</strain>
    </source>
</reference>
<keyword evidence="2" id="KW-0812">Transmembrane</keyword>
<evidence type="ECO:0000313" key="4">
    <source>
        <dbReference type="EMBL" id="SHG70789.1"/>
    </source>
</evidence>
<evidence type="ECO:0000313" key="5">
    <source>
        <dbReference type="Proteomes" id="UP000184079"/>
    </source>
</evidence>
<dbReference type="InterPro" id="IPR019554">
    <property type="entry name" value="Soluble_ligand-bd"/>
</dbReference>
<accession>A0A1M5M1K5</accession>
<dbReference type="InterPro" id="IPR004509">
    <property type="entry name" value="Competence_ComEA_HhH"/>
</dbReference>
<dbReference type="InterPro" id="IPR003583">
    <property type="entry name" value="Hlx-hairpin-Hlx_DNA-bd_motif"/>
</dbReference>
<dbReference type="Pfam" id="PF12836">
    <property type="entry name" value="HHH_3"/>
    <property type="match status" value="1"/>
</dbReference>
<dbReference type="InterPro" id="IPR010994">
    <property type="entry name" value="RuvA_2-like"/>
</dbReference>
<gene>
    <name evidence="4" type="ORF">SAMN05421807_101334</name>
</gene>
<dbReference type="PANTHER" id="PTHR21180:SF32">
    <property type="entry name" value="ENDONUCLEASE_EXONUCLEASE_PHOSPHATASE FAMILY DOMAIN-CONTAINING PROTEIN 1"/>
    <property type="match status" value="1"/>
</dbReference>
<keyword evidence="2" id="KW-1133">Transmembrane helix</keyword>
<dbReference type="Gene3D" id="1.10.150.310">
    <property type="entry name" value="Tex RuvX-like domain-like"/>
    <property type="match status" value="1"/>
</dbReference>
<feature type="domain" description="Helix-hairpin-helix DNA-binding motif class 1" evidence="3">
    <location>
        <begin position="149"/>
        <end position="168"/>
    </location>
</feature>
<dbReference type="SUPFAM" id="SSF47781">
    <property type="entry name" value="RuvA domain 2-like"/>
    <property type="match status" value="1"/>
</dbReference>
<feature type="region of interest" description="Disordered" evidence="1">
    <location>
        <begin position="35"/>
        <end position="60"/>
    </location>
</feature>
<dbReference type="EMBL" id="FQXD01000001">
    <property type="protein sequence ID" value="SHG70789.1"/>
    <property type="molecule type" value="Genomic_DNA"/>
</dbReference>
<dbReference type="OrthoDB" id="9790239at2"/>
<sequence>MYTNKVKRILFIIAIPIAIIVVLLITSGEKDEDEAERKVDVNDQPIDPSLPSSTGQEKDVTSSIYVDIKGEVKNPGVYEMDTEERVIDAIETAGGFTNNANESLVNLAQKVHDEMVIDVLPVGANGTPALTNGQHTDISKIRINQATVEEIEALNGIGPAKAEAIVQYRDENGPFQQIEDLLEVSGIGEKTLESLEDDIQVP</sequence>
<organism evidence="4 5">
    <name type="scientific">Virgibacillus chiguensis</name>
    <dbReference type="NCBI Taxonomy" id="411959"/>
    <lineage>
        <taxon>Bacteria</taxon>
        <taxon>Bacillati</taxon>
        <taxon>Bacillota</taxon>
        <taxon>Bacilli</taxon>
        <taxon>Bacillales</taxon>
        <taxon>Bacillaceae</taxon>
        <taxon>Virgibacillus</taxon>
    </lineage>
</organism>
<feature type="domain" description="Helix-hairpin-helix DNA-binding motif class 1" evidence="3">
    <location>
        <begin position="179"/>
        <end position="198"/>
    </location>
</feature>
<dbReference type="GO" id="GO:0015627">
    <property type="term" value="C:type II protein secretion system complex"/>
    <property type="evidence" value="ECO:0007669"/>
    <property type="project" value="TreeGrafter"/>
</dbReference>
<dbReference type="NCBIfam" id="TIGR00426">
    <property type="entry name" value="competence protein ComEA helix-hairpin-helix repeat region"/>
    <property type="match status" value="1"/>
</dbReference>
<evidence type="ECO:0000256" key="2">
    <source>
        <dbReference type="SAM" id="Phobius"/>
    </source>
</evidence>
<dbReference type="GO" id="GO:0006281">
    <property type="term" value="P:DNA repair"/>
    <property type="evidence" value="ECO:0007669"/>
    <property type="project" value="InterPro"/>
</dbReference>
<keyword evidence="2" id="KW-0472">Membrane</keyword>
<protein>
    <submittedName>
        <fullName evidence="4">Competence protein ComEA</fullName>
    </submittedName>
</protein>
<dbReference type="PANTHER" id="PTHR21180">
    <property type="entry name" value="ENDONUCLEASE/EXONUCLEASE/PHOSPHATASE FAMILY DOMAIN-CONTAINING PROTEIN 1"/>
    <property type="match status" value="1"/>
</dbReference>
<feature type="transmembrane region" description="Helical" evidence="2">
    <location>
        <begin position="9"/>
        <end position="28"/>
    </location>
</feature>
<evidence type="ECO:0000259" key="3">
    <source>
        <dbReference type="SMART" id="SM00278"/>
    </source>
</evidence>
<dbReference type="AlphaFoldDB" id="A0A1M5M1K5"/>
<dbReference type="InterPro" id="IPR051675">
    <property type="entry name" value="Endo/Exo/Phosphatase_dom_1"/>
</dbReference>
<keyword evidence="5" id="KW-1185">Reference proteome</keyword>
<dbReference type="Gene3D" id="3.10.560.10">
    <property type="entry name" value="Outer membrane lipoprotein wza domain like"/>
    <property type="match status" value="1"/>
</dbReference>
<dbReference type="Proteomes" id="UP000184079">
    <property type="component" value="Unassembled WGS sequence"/>
</dbReference>
<proteinExistence type="predicted"/>
<dbReference type="SMART" id="SM00278">
    <property type="entry name" value="HhH1"/>
    <property type="match status" value="2"/>
</dbReference>
<dbReference type="GO" id="GO:0003677">
    <property type="term" value="F:DNA binding"/>
    <property type="evidence" value="ECO:0007669"/>
    <property type="project" value="InterPro"/>
</dbReference>
<dbReference type="Pfam" id="PF10531">
    <property type="entry name" value="SLBB"/>
    <property type="match status" value="1"/>
</dbReference>
<name>A0A1M5M1K5_9BACI</name>
<dbReference type="GO" id="GO:0015628">
    <property type="term" value="P:protein secretion by the type II secretion system"/>
    <property type="evidence" value="ECO:0007669"/>
    <property type="project" value="TreeGrafter"/>
</dbReference>
<evidence type="ECO:0000256" key="1">
    <source>
        <dbReference type="SAM" id="MobiDB-lite"/>
    </source>
</evidence>